<organism evidence="1 2">
    <name type="scientific">Streptococcus suis</name>
    <dbReference type="NCBI Taxonomy" id="1307"/>
    <lineage>
        <taxon>Bacteria</taxon>
        <taxon>Bacillati</taxon>
        <taxon>Bacillota</taxon>
        <taxon>Bacilli</taxon>
        <taxon>Lactobacillales</taxon>
        <taxon>Streptococcaceae</taxon>
        <taxon>Streptococcus</taxon>
    </lineage>
</organism>
<proteinExistence type="predicted"/>
<comment type="caution">
    <text evidence="1">The sequence shown here is derived from an EMBL/GenBank/DDBJ whole genome shotgun (WGS) entry which is preliminary data.</text>
</comment>
<dbReference type="AlphaFoldDB" id="A0A9X4MNE3"/>
<sequence length="81" mass="9974">MTNKISDLQKRKEHFQWVVKSLGTKEKELYLEKDWYDNPTLISKEDAKKEVEQAQQELELLQMKSKNIWQSMRRLFQRLWC</sequence>
<protein>
    <submittedName>
        <fullName evidence="1">Uncharacterized protein</fullName>
    </submittedName>
</protein>
<dbReference type="RefSeq" id="WP_277944013.1">
    <property type="nucleotide sequence ID" value="NZ_JANFMI010000001.1"/>
</dbReference>
<dbReference type="Proteomes" id="UP001152877">
    <property type="component" value="Unassembled WGS sequence"/>
</dbReference>
<accession>A0A9X4MNE3</accession>
<evidence type="ECO:0000313" key="2">
    <source>
        <dbReference type="Proteomes" id="UP001152877"/>
    </source>
</evidence>
<gene>
    <name evidence="1" type="ORF">NOL11_00080</name>
</gene>
<name>A0A9X4MNE3_STRSU</name>
<evidence type="ECO:0000313" key="1">
    <source>
        <dbReference type="EMBL" id="MDG4515375.1"/>
    </source>
</evidence>
<dbReference type="EMBL" id="JANFMI010000001">
    <property type="protein sequence ID" value="MDG4515375.1"/>
    <property type="molecule type" value="Genomic_DNA"/>
</dbReference>
<reference evidence="1" key="1">
    <citation type="submission" date="2022-07" db="EMBL/GenBank/DDBJ databases">
        <title>Whole Genome Sequencing of Streptococcus suis.</title>
        <authorList>
            <person name="Dai X."/>
            <person name="Huang J."/>
            <person name="Wang L."/>
        </authorList>
    </citation>
    <scope>NUCLEOTIDE SEQUENCE</scope>
    <source>
        <strain evidence="1">HDJ11</strain>
    </source>
</reference>